<gene>
    <name evidence="1" type="ORF">B1812_02650</name>
</gene>
<dbReference type="EMBL" id="CP019948">
    <property type="protein sequence ID" value="ARN80163.1"/>
    <property type="molecule type" value="Genomic_DNA"/>
</dbReference>
<accession>A0A1W6MRE9</accession>
<dbReference type="AlphaFoldDB" id="A0A1W6MRE9"/>
<keyword evidence="2" id="KW-1185">Reference proteome</keyword>
<name>A0A1W6MRE9_9HYPH</name>
<protein>
    <submittedName>
        <fullName evidence="1">Uncharacterized protein</fullName>
    </submittedName>
</protein>
<proteinExistence type="predicted"/>
<evidence type="ECO:0000313" key="2">
    <source>
        <dbReference type="Proteomes" id="UP000193978"/>
    </source>
</evidence>
<reference evidence="1 2" key="1">
    <citation type="submission" date="2017-02" db="EMBL/GenBank/DDBJ databases">
        <authorList>
            <person name="Peterson S.W."/>
        </authorList>
    </citation>
    <scope>NUCLEOTIDE SEQUENCE [LARGE SCALE GENOMIC DNA]</scope>
    <source>
        <strain evidence="1 2">S285</strain>
    </source>
</reference>
<dbReference type="RefSeq" id="WP_085770219.1">
    <property type="nucleotide sequence ID" value="NZ_AP027149.1"/>
</dbReference>
<dbReference type="KEGG" id="mbry:B1812_02650"/>
<dbReference type="STRING" id="655015.B1812_02650"/>
<sequence length="62" mass="6738">MNEAELKAFVNEAIDSDERFASELGEAIEKGTWEVVAALIEKAVGRAMGLTSDILDSLKKLL</sequence>
<organism evidence="1 2">
    <name type="scientific">Methylocystis bryophila</name>
    <dbReference type="NCBI Taxonomy" id="655015"/>
    <lineage>
        <taxon>Bacteria</taxon>
        <taxon>Pseudomonadati</taxon>
        <taxon>Pseudomonadota</taxon>
        <taxon>Alphaproteobacteria</taxon>
        <taxon>Hyphomicrobiales</taxon>
        <taxon>Methylocystaceae</taxon>
        <taxon>Methylocystis</taxon>
    </lineage>
</organism>
<dbReference type="Proteomes" id="UP000193978">
    <property type="component" value="Chromosome"/>
</dbReference>
<evidence type="ECO:0000313" key="1">
    <source>
        <dbReference type="EMBL" id="ARN80163.1"/>
    </source>
</evidence>